<dbReference type="AlphaFoldDB" id="A0A4S8LJ86"/>
<keyword evidence="1" id="KW-1133">Transmembrane helix</keyword>
<feature type="transmembrane region" description="Helical" evidence="1">
    <location>
        <begin position="68"/>
        <end position="88"/>
    </location>
</feature>
<feature type="domain" description="DUF6533" evidence="2">
    <location>
        <begin position="2"/>
        <end position="42"/>
    </location>
</feature>
<accession>A0A4S8LJ86</accession>
<dbReference type="Pfam" id="PF20151">
    <property type="entry name" value="DUF6533"/>
    <property type="match status" value="1"/>
</dbReference>
<keyword evidence="1" id="KW-0472">Membrane</keyword>
<feature type="transmembrane region" description="Helical" evidence="1">
    <location>
        <begin position="100"/>
        <end position="117"/>
    </location>
</feature>
<feature type="non-terminal residue" evidence="3">
    <location>
        <position position="300"/>
    </location>
</feature>
<feature type="transmembrane region" description="Helical" evidence="1">
    <location>
        <begin position="194"/>
        <end position="223"/>
    </location>
</feature>
<dbReference type="InterPro" id="IPR045340">
    <property type="entry name" value="DUF6533"/>
</dbReference>
<feature type="transmembrane region" description="Helical" evidence="1">
    <location>
        <begin position="33"/>
        <end position="52"/>
    </location>
</feature>
<protein>
    <recommendedName>
        <fullName evidence="2">DUF6533 domain-containing protein</fullName>
    </recommendedName>
</protein>
<proteinExistence type="predicted"/>
<keyword evidence="4" id="KW-1185">Reference proteome</keyword>
<reference evidence="3 4" key="1">
    <citation type="journal article" date="2019" name="Nat. Ecol. Evol.">
        <title>Megaphylogeny resolves global patterns of mushroom evolution.</title>
        <authorList>
            <person name="Varga T."/>
            <person name="Krizsan K."/>
            <person name="Foldi C."/>
            <person name="Dima B."/>
            <person name="Sanchez-Garcia M."/>
            <person name="Sanchez-Ramirez S."/>
            <person name="Szollosi G.J."/>
            <person name="Szarkandi J.G."/>
            <person name="Papp V."/>
            <person name="Albert L."/>
            <person name="Andreopoulos W."/>
            <person name="Angelini C."/>
            <person name="Antonin V."/>
            <person name="Barry K.W."/>
            <person name="Bougher N.L."/>
            <person name="Buchanan P."/>
            <person name="Buyck B."/>
            <person name="Bense V."/>
            <person name="Catcheside P."/>
            <person name="Chovatia M."/>
            <person name="Cooper J."/>
            <person name="Damon W."/>
            <person name="Desjardin D."/>
            <person name="Finy P."/>
            <person name="Geml J."/>
            <person name="Haridas S."/>
            <person name="Hughes K."/>
            <person name="Justo A."/>
            <person name="Karasinski D."/>
            <person name="Kautmanova I."/>
            <person name="Kiss B."/>
            <person name="Kocsube S."/>
            <person name="Kotiranta H."/>
            <person name="LaButti K.M."/>
            <person name="Lechner B.E."/>
            <person name="Liimatainen K."/>
            <person name="Lipzen A."/>
            <person name="Lukacs Z."/>
            <person name="Mihaltcheva S."/>
            <person name="Morgado L.N."/>
            <person name="Niskanen T."/>
            <person name="Noordeloos M.E."/>
            <person name="Ohm R.A."/>
            <person name="Ortiz-Santana B."/>
            <person name="Ovrebo C."/>
            <person name="Racz N."/>
            <person name="Riley R."/>
            <person name="Savchenko A."/>
            <person name="Shiryaev A."/>
            <person name="Soop K."/>
            <person name="Spirin V."/>
            <person name="Szebenyi C."/>
            <person name="Tomsovsky M."/>
            <person name="Tulloss R.E."/>
            <person name="Uehling J."/>
            <person name="Grigoriev I.V."/>
            <person name="Vagvolgyi C."/>
            <person name="Papp T."/>
            <person name="Martin F.M."/>
            <person name="Miettinen O."/>
            <person name="Hibbett D.S."/>
            <person name="Nagy L.G."/>
        </authorList>
    </citation>
    <scope>NUCLEOTIDE SEQUENCE [LARGE SCALE GENOMIC DNA]</scope>
    <source>
        <strain evidence="3 4">CBS 962.96</strain>
    </source>
</reference>
<name>A0A4S8LJ86_DENBC</name>
<feature type="transmembrane region" description="Helical" evidence="1">
    <location>
        <begin position="151"/>
        <end position="173"/>
    </location>
</feature>
<dbReference type="OrthoDB" id="3349377at2759"/>
<evidence type="ECO:0000259" key="2">
    <source>
        <dbReference type="Pfam" id="PF20151"/>
    </source>
</evidence>
<evidence type="ECO:0000313" key="4">
    <source>
        <dbReference type="Proteomes" id="UP000297245"/>
    </source>
</evidence>
<evidence type="ECO:0000313" key="3">
    <source>
        <dbReference type="EMBL" id="THU89232.1"/>
    </source>
</evidence>
<gene>
    <name evidence="3" type="ORF">K435DRAFT_781709</name>
</gene>
<organism evidence="3 4">
    <name type="scientific">Dendrothele bispora (strain CBS 962.96)</name>
    <dbReference type="NCBI Taxonomy" id="1314807"/>
    <lineage>
        <taxon>Eukaryota</taxon>
        <taxon>Fungi</taxon>
        <taxon>Dikarya</taxon>
        <taxon>Basidiomycota</taxon>
        <taxon>Agaricomycotina</taxon>
        <taxon>Agaricomycetes</taxon>
        <taxon>Agaricomycetidae</taxon>
        <taxon>Agaricales</taxon>
        <taxon>Agaricales incertae sedis</taxon>
        <taxon>Dendrothele</taxon>
    </lineage>
</organism>
<sequence>MAASLTFVVYEHLLSLNDEYTLIWRSKWNLAKIVYLVLRFYSMGFIASNVYVRSRADWSEEFCNRYRWWSIVGVALVTNVTTNILMCLRLHAIYERRKRVLVLLLVLFWGSLAAELYCEIQYSLNDIKVPVLPNPIPGCVPSAIPPGFPSITAWVPTVVVQGIFFLMAFYHLISSMTHEEKKWRSILKLRAKSTTPFLLLFFKDGAFFFFIILVALIVGLVIMLHDTPLTSLAISWVIAIYSFAGTRIILDLRKRAMQNVISGTNGSWRGTFDQSTNGGRETGNIVFANRSTVGTSFTEN</sequence>
<dbReference type="EMBL" id="ML179376">
    <property type="protein sequence ID" value="THU89232.1"/>
    <property type="molecule type" value="Genomic_DNA"/>
</dbReference>
<feature type="transmembrane region" description="Helical" evidence="1">
    <location>
        <begin position="229"/>
        <end position="250"/>
    </location>
</feature>
<evidence type="ECO:0000256" key="1">
    <source>
        <dbReference type="SAM" id="Phobius"/>
    </source>
</evidence>
<keyword evidence="1" id="KW-0812">Transmembrane</keyword>
<dbReference type="Proteomes" id="UP000297245">
    <property type="component" value="Unassembled WGS sequence"/>
</dbReference>